<name>A0A8X8H6Q7_9RHOB</name>
<reference evidence="1" key="1">
    <citation type="submission" date="2020-05" db="EMBL/GenBank/DDBJ databases">
        <title>Fertoebacter nigrum gen. nov., sp. nov., a new member of the family Rhodobacteraceae.</title>
        <authorList>
            <person name="Szuroczki S."/>
            <person name="Abbaszade G."/>
            <person name="Buni D."/>
            <person name="Schumann P."/>
            <person name="Toth E."/>
        </authorList>
    </citation>
    <scope>NUCLEOTIDE SEQUENCE</scope>
    <source>
        <strain evidence="1">RG-N-1a</strain>
    </source>
</reference>
<dbReference type="Proteomes" id="UP000484076">
    <property type="component" value="Unassembled WGS sequence"/>
</dbReference>
<organism evidence="1 2">
    <name type="scientific">Fertoeibacter niger</name>
    <dbReference type="NCBI Taxonomy" id="2656921"/>
    <lineage>
        <taxon>Bacteria</taxon>
        <taxon>Pseudomonadati</taxon>
        <taxon>Pseudomonadota</taxon>
        <taxon>Alphaproteobacteria</taxon>
        <taxon>Rhodobacterales</taxon>
        <taxon>Paracoccaceae</taxon>
        <taxon>Fertoeibacter</taxon>
    </lineage>
</organism>
<evidence type="ECO:0000313" key="2">
    <source>
        <dbReference type="Proteomes" id="UP000484076"/>
    </source>
</evidence>
<protein>
    <submittedName>
        <fullName evidence="1">Uncharacterized protein</fullName>
    </submittedName>
</protein>
<evidence type="ECO:0000313" key="1">
    <source>
        <dbReference type="EMBL" id="NUB46748.1"/>
    </source>
</evidence>
<proteinExistence type="predicted"/>
<keyword evidence="2" id="KW-1185">Reference proteome</keyword>
<sequence>MATVTHFTTFTWAFAIVASISVLSLLAAASNCMAIKAALATVSRQMVSVAATFPMATPDLAGFLAWSTATYGDGSDGPDPALHVSFSCGGVTRWMSGSDNSMEVAGNSFLLGFQRADLETEVLRKGCGL</sequence>
<gene>
    <name evidence="1" type="ORF">GEU84_020350</name>
</gene>
<accession>A0A8X8H6Q7</accession>
<dbReference type="AlphaFoldDB" id="A0A8X8H6Q7"/>
<dbReference type="RefSeq" id="WP_152828748.1">
    <property type="nucleotide sequence ID" value="NZ_WHUT02000020.1"/>
</dbReference>
<comment type="caution">
    <text evidence="1">The sequence shown here is derived from an EMBL/GenBank/DDBJ whole genome shotgun (WGS) entry which is preliminary data.</text>
</comment>
<dbReference type="EMBL" id="WHUT02000020">
    <property type="protein sequence ID" value="NUB46748.1"/>
    <property type="molecule type" value="Genomic_DNA"/>
</dbReference>